<keyword evidence="3" id="KW-1185">Reference proteome</keyword>
<organism evidence="1">
    <name type="scientific">Physcomitrium patens</name>
    <name type="common">Spreading-leaved earth moss</name>
    <name type="synonym">Physcomitrella patens</name>
    <dbReference type="NCBI Taxonomy" id="3218"/>
    <lineage>
        <taxon>Eukaryota</taxon>
        <taxon>Viridiplantae</taxon>
        <taxon>Streptophyta</taxon>
        <taxon>Embryophyta</taxon>
        <taxon>Bryophyta</taxon>
        <taxon>Bryophytina</taxon>
        <taxon>Bryopsida</taxon>
        <taxon>Funariidae</taxon>
        <taxon>Funariales</taxon>
        <taxon>Funariaceae</taxon>
        <taxon>Physcomitrium</taxon>
    </lineage>
</organism>
<dbReference type="InParanoid" id="A0A2K1KGP6"/>
<proteinExistence type="predicted"/>
<dbReference type="AlphaFoldDB" id="A0A2K1KGP6"/>
<dbReference type="EMBL" id="ABEU02000006">
    <property type="protein sequence ID" value="PNR52948.1"/>
    <property type="molecule type" value="Genomic_DNA"/>
</dbReference>
<dbReference type="Gramene" id="Pp3c6_22180V3.1">
    <property type="protein sequence ID" value="Pp3c6_22180V3.1"/>
    <property type="gene ID" value="Pp3c6_22180"/>
</dbReference>
<reference evidence="1 3" key="2">
    <citation type="journal article" date="2018" name="Plant J.">
        <title>The Physcomitrella patens chromosome-scale assembly reveals moss genome structure and evolution.</title>
        <authorList>
            <person name="Lang D."/>
            <person name="Ullrich K.K."/>
            <person name="Murat F."/>
            <person name="Fuchs J."/>
            <person name="Jenkins J."/>
            <person name="Haas F.B."/>
            <person name="Piednoel M."/>
            <person name="Gundlach H."/>
            <person name="Van Bel M."/>
            <person name="Meyberg R."/>
            <person name="Vives C."/>
            <person name="Morata J."/>
            <person name="Symeonidi A."/>
            <person name="Hiss M."/>
            <person name="Muchero W."/>
            <person name="Kamisugi Y."/>
            <person name="Saleh O."/>
            <person name="Blanc G."/>
            <person name="Decker E.L."/>
            <person name="van Gessel N."/>
            <person name="Grimwood J."/>
            <person name="Hayes R.D."/>
            <person name="Graham S.W."/>
            <person name="Gunter L.E."/>
            <person name="McDaniel S.F."/>
            <person name="Hoernstein S.N.W."/>
            <person name="Larsson A."/>
            <person name="Li F.W."/>
            <person name="Perroud P.F."/>
            <person name="Phillips J."/>
            <person name="Ranjan P."/>
            <person name="Rokshar D.S."/>
            <person name="Rothfels C.J."/>
            <person name="Schneider L."/>
            <person name="Shu S."/>
            <person name="Stevenson D.W."/>
            <person name="Thummler F."/>
            <person name="Tillich M."/>
            <person name="Villarreal Aguilar J.C."/>
            <person name="Widiez T."/>
            <person name="Wong G.K."/>
            <person name="Wymore A."/>
            <person name="Zhang Y."/>
            <person name="Zimmer A.D."/>
            <person name="Quatrano R.S."/>
            <person name="Mayer K.F.X."/>
            <person name="Goodstein D."/>
            <person name="Casacuberta J.M."/>
            <person name="Vandepoele K."/>
            <person name="Reski R."/>
            <person name="Cuming A.C."/>
            <person name="Tuskan G.A."/>
            <person name="Maumus F."/>
            <person name="Salse J."/>
            <person name="Schmutz J."/>
            <person name="Rensing S.A."/>
        </authorList>
    </citation>
    <scope>NUCLEOTIDE SEQUENCE [LARGE SCALE GENOMIC DNA]</scope>
    <source>
        <strain evidence="2 3">cv. Gransden 2004</strain>
    </source>
</reference>
<evidence type="ECO:0000313" key="1">
    <source>
        <dbReference type="EMBL" id="PNR52948.1"/>
    </source>
</evidence>
<evidence type="ECO:0000313" key="3">
    <source>
        <dbReference type="Proteomes" id="UP000006727"/>
    </source>
</evidence>
<dbReference type="Proteomes" id="UP000006727">
    <property type="component" value="Chromosome 6"/>
</dbReference>
<reference evidence="1 3" key="1">
    <citation type="journal article" date="2008" name="Science">
        <title>The Physcomitrella genome reveals evolutionary insights into the conquest of land by plants.</title>
        <authorList>
            <person name="Rensing S."/>
            <person name="Lang D."/>
            <person name="Zimmer A."/>
            <person name="Terry A."/>
            <person name="Salamov A."/>
            <person name="Shapiro H."/>
            <person name="Nishiyama T."/>
            <person name="Perroud P.-F."/>
            <person name="Lindquist E."/>
            <person name="Kamisugi Y."/>
            <person name="Tanahashi T."/>
            <person name="Sakakibara K."/>
            <person name="Fujita T."/>
            <person name="Oishi K."/>
            <person name="Shin-I T."/>
            <person name="Kuroki Y."/>
            <person name="Toyoda A."/>
            <person name="Suzuki Y."/>
            <person name="Hashimoto A."/>
            <person name="Yamaguchi K."/>
            <person name="Sugano A."/>
            <person name="Kohara Y."/>
            <person name="Fujiyama A."/>
            <person name="Anterola A."/>
            <person name="Aoki S."/>
            <person name="Ashton N."/>
            <person name="Barbazuk W.B."/>
            <person name="Barker E."/>
            <person name="Bennetzen J."/>
            <person name="Bezanilla M."/>
            <person name="Blankenship R."/>
            <person name="Cho S.H."/>
            <person name="Dutcher S."/>
            <person name="Estelle M."/>
            <person name="Fawcett J.A."/>
            <person name="Gundlach H."/>
            <person name="Hanada K."/>
            <person name="Heyl A."/>
            <person name="Hicks K.A."/>
            <person name="Hugh J."/>
            <person name="Lohr M."/>
            <person name="Mayer K."/>
            <person name="Melkozernov A."/>
            <person name="Murata T."/>
            <person name="Nelson D."/>
            <person name="Pils B."/>
            <person name="Prigge M."/>
            <person name="Reiss B."/>
            <person name="Renner T."/>
            <person name="Rombauts S."/>
            <person name="Rushton P."/>
            <person name="Sanderfoot A."/>
            <person name="Schween G."/>
            <person name="Shiu S.-H."/>
            <person name="Stueber K."/>
            <person name="Theodoulou F.L."/>
            <person name="Tu H."/>
            <person name="Van de Peer Y."/>
            <person name="Verrier P.J."/>
            <person name="Waters E."/>
            <person name="Wood A."/>
            <person name="Yang L."/>
            <person name="Cove D."/>
            <person name="Cuming A."/>
            <person name="Hasebe M."/>
            <person name="Lucas S."/>
            <person name="Mishler D.B."/>
            <person name="Reski R."/>
            <person name="Grigoriev I."/>
            <person name="Quatrano R.S."/>
            <person name="Boore J.L."/>
        </authorList>
    </citation>
    <scope>NUCLEOTIDE SEQUENCE [LARGE SCALE GENOMIC DNA]</scope>
    <source>
        <strain evidence="2 3">cv. Gransden 2004</strain>
    </source>
</reference>
<dbReference type="EnsemblPlants" id="Pp3c6_22180V3.1">
    <property type="protein sequence ID" value="Pp3c6_22180V3.1"/>
    <property type="gene ID" value="Pp3c6_22180"/>
</dbReference>
<evidence type="ECO:0000313" key="2">
    <source>
        <dbReference type="EnsemblPlants" id="Pp3c6_22180V3.1"/>
    </source>
</evidence>
<sequence>MIFFINCAVHSGFGLLNTNYNFATKN</sequence>
<reference evidence="2" key="3">
    <citation type="submission" date="2020-12" db="UniProtKB">
        <authorList>
            <consortium name="EnsemblPlants"/>
        </authorList>
    </citation>
    <scope>IDENTIFICATION</scope>
</reference>
<name>A0A2K1KGP6_PHYPA</name>
<protein>
    <submittedName>
        <fullName evidence="1 2">Uncharacterized protein</fullName>
    </submittedName>
</protein>
<accession>A0A2K1KGP6</accession>
<gene>
    <name evidence="1" type="ORF">PHYPA_009323</name>
</gene>